<evidence type="ECO:0000313" key="5">
    <source>
        <dbReference type="EMBL" id="KKR41737.1"/>
    </source>
</evidence>
<organism evidence="5 6">
    <name type="scientific">Candidatus Nomurabacteria bacterium GW2011_GWF2_40_12</name>
    <dbReference type="NCBI Taxonomy" id="1618776"/>
    <lineage>
        <taxon>Bacteria</taxon>
        <taxon>Candidatus Nomuraibacteriota</taxon>
    </lineage>
</organism>
<evidence type="ECO:0000256" key="4">
    <source>
        <dbReference type="HAMAP-Rule" id="MF_01369"/>
    </source>
</evidence>
<dbReference type="EMBL" id="LBYC01000021">
    <property type="protein sequence ID" value="KKR41737.1"/>
    <property type="molecule type" value="Genomic_DNA"/>
</dbReference>
<dbReference type="GO" id="GO:0003735">
    <property type="term" value="F:structural constituent of ribosome"/>
    <property type="evidence" value="ECO:0007669"/>
    <property type="project" value="InterPro"/>
</dbReference>
<evidence type="ECO:0000256" key="2">
    <source>
        <dbReference type="ARBA" id="ARBA00022980"/>
    </source>
</evidence>
<dbReference type="AlphaFoldDB" id="A0A0G0TV12"/>
<protein>
    <recommendedName>
        <fullName evidence="4">Large ribosomal subunit protein uL23</fullName>
    </recommendedName>
</protein>
<accession>A0A0G0TV12</accession>
<dbReference type="Proteomes" id="UP000034301">
    <property type="component" value="Unassembled WGS sequence"/>
</dbReference>
<dbReference type="PANTHER" id="PTHR11620">
    <property type="entry name" value="60S RIBOSOMAL PROTEIN L23A"/>
    <property type="match status" value="1"/>
</dbReference>
<keyword evidence="4" id="KW-0699">rRNA-binding</keyword>
<dbReference type="GO" id="GO:0005840">
    <property type="term" value="C:ribosome"/>
    <property type="evidence" value="ECO:0007669"/>
    <property type="project" value="UniProtKB-KW"/>
</dbReference>
<evidence type="ECO:0000256" key="3">
    <source>
        <dbReference type="ARBA" id="ARBA00023274"/>
    </source>
</evidence>
<dbReference type="Gene3D" id="3.30.70.330">
    <property type="match status" value="1"/>
</dbReference>
<sequence length="89" mass="10018">MTTIIKNPRVTEKGSFAMEQNVYTFDITADANKTEIKKAIFALYKVKPVKVNVLPVPRKKIMSKGKVGIRGGGRKAFVYLKKGEKIEFI</sequence>
<reference evidence="5 6" key="1">
    <citation type="journal article" date="2015" name="Nature">
        <title>rRNA introns, odd ribosomes, and small enigmatic genomes across a large radiation of phyla.</title>
        <authorList>
            <person name="Brown C.T."/>
            <person name="Hug L.A."/>
            <person name="Thomas B.C."/>
            <person name="Sharon I."/>
            <person name="Castelle C.J."/>
            <person name="Singh A."/>
            <person name="Wilkins M.J."/>
            <person name="Williams K.H."/>
            <person name="Banfield J.F."/>
        </authorList>
    </citation>
    <scope>NUCLEOTIDE SEQUENCE [LARGE SCALE GENOMIC DNA]</scope>
</reference>
<comment type="caution">
    <text evidence="5">The sequence shown here is derived from an EMBL/GenBank/DDBJ whole genome shotgun (WGS) entry which is preliminary data.</text>
</comment>
<proteinExistence type="inferred from homology"/>
<evidence type="ECO:0000313" key="6">
    <source>
        <dbReference type="Proteomes" id="UP000034301"/>
    </source>
</evidence>
<dbReference type="GO" id="GO:0019843">
    <property type="term" value="F:rRNA binding"/>
    <property type="evidence" value="ECO:0007669"/>
    <property type="project" value="UniProtKB-UniRule"/>
</dbReference>
<dbReference type="Pfam" id="PF00276">
    <property type="entry name" value="Ribosomal_L23"/>
    <property type="match status" value="1"/>
</dbReference>
<dbReference type="InterPro" id="IPR012677">
    <property type="entry name" value="Nucleotide-bd_a/b_plait_sf"/>
</dbReference>
<dbReference type="InterPro" id="IPR013025">
    <property type="entry name" value="Ribosomal_uL23-like"/>
</dbReference>
<gene>
    <name evidence="4" type="primary">rplW</name>
    <name evidence="5" type="ORF">UT78_C0021G0008</name>
</gene>
<dbReference type="GO" id="GO:1990904">
    <property type="term" value="C:ribonucleoprotein complex"/>
    <property type="evidence" value="ECO:0007669"/>
    <property type="project" value="UniProtKB-KW"/>
</dbReference>
<dbReference type="SUPFAM" id="SSF54189">
    <property type="entry name" value="Ribosomal proteins S24e, L23 and L15e"/>
    <property type="match status" value="1"/>
</dbReference>
<evidence type="ECO:0000256" key="1">
    <source>
        <dbReference type="ARBA" id="ARBA00006700"/>
    </source>
</evidence>
<comment type="subunit">
    <text evidence="4">Part of the 50S ribosomal subunit. Contacts protein L29, and trigger factor when it is bound to the ribosome.</text>
</comment>
<comment type="similarity">
    <text evidence="1 4">Belongs to the universal ribosomal protein uL23 family.</text>
</comment>
<comment type="function">
    <text evidence="4">One of the early assembly proteins it binds 23S rRNA. One of the proteins that surrounds the polypeptide exit tunnel on the outside of the ribosome. Forms the main docking site for trigger factor binding to the ribosome.</text>
</comment>
<keyword evidence="4" id="KW-0694">RNA-binding</keyword>
<dbReference type="HAMAP" id="MF_01369_B">
    <property type="entry name" value="Ribosomal_uL23_B"/>
    <property type="match status" value="1"/>
</dbReference>
<keyword evidence="3 4" id="KW-0687">Ribonucleoprotein</keyword>
<keyword evidence="2 4" id="KW-0689">Ribosomal protein</keyword>
<dbReference type="InterPro" id="IPR012678">
    <property type="entry name" value="Ribosomal_uL23/eL15/eS24_sf"/>
</dbReference>
<name>A0A0G0TV12_9BACT</name>
<dbReference type="GO" id="GO:0006412">
    <property type="term" value="P:translation"/>
    <property type="evidence" value="ECO:0007669"/>
    <property type="project" value="UniProtKB-UniRule"/>
</dbReference>